<name>A0ABQ6G232_9CHLR</name>
<organism evidence="1 2">
    <name type="scientific">Dictyobacter halimunensis</name>
    <dbReference type="NCBI Taxonomy" id="3026934"/>
    <lineage>
        <taxon>Bacteria</taxon>
        <taxon>Bacillati</taxon>
        <taxon>Chloroflexota</taxon>
        <taxon>Ktedonobacteria</taxon>
        <taxon>Ktedonobacterales</taxon>
        <taxon>Dictyobacteraceae</taxon>
        <taxon>Dictyobacter</taxon>
    </lineage>
</organism>
<accession>A0ABQ6G232</accession>
<sequence>MISFKKKGVWSTRTNIHTCITPVANRMETEFTGVSFNMCSLDSTTLSIKASCAYTPTLQARKEAHTMQRKNMV</sequence>
<evidence type="ECO:0000313" key="2">
    <source>
        <dbReference type="Proteomes" id="UP001344906"/>
    </source>
</evidence>
<evidence type="ECO:0000313" key="1">
    <source>
        <dbReference type="EMBL" id="GLV58842.1"/>
    </source>
</evidence>
<gene>
    <name evidence="1" type="ORF">KDH_56700</name>
</gene>
<dbReference type="EMBL" id="BSRI01000002">
    <property type="protein sequence ID" value="GLV58842.1"/>
    <property type="molecule type" value="Genomic_DNA"/>
</dbReference>
<comment type="caution">
    <text evidence="1">The sequence shown here is derived from an EMBL/GenBank/DDBJ whole genome shotgun (WGS) entry which is preliminary data.</text>
</comment>
<protein>
    <submittedName>
        <fullName evidence="1">Uncharacterized protein</fullName>
    </submittedName>
</protein>
<reference evidence="1 2" key="1">
    <citation type="submission" date="2023-02" db="EMBL/GenBank/DDBJ databases">
        <title>Dictyobacter halimunensis sp. nov., a new member of the class Ktedonobacteria from forest soil in a geothermal area.</title>
        <authorList>
            <person name="Rachmania M.K."/>
            <person name="Ningsih F."/>
            <person name="Sakai Y."/>
            <person name="Yabe S."/>
            <person name="Yokota A."/>
            <person name="Sjamsuridzal W."/>
        </authorList>
    </citation>
    <scope>NUCLEOTIDE SEQUENCE [LARGE SCALE GENOMIC DNA]</scope>
    <source>
        <strain evidence="1 2">S3.2.2.5</strain>
    </source>
</reference>
<proteinExistence type="predicted"/>
<keyword evidence="2" id="KW-1185">Reference proteome</keyword>
<dbReference type="Proteomes" id="UP001344906">
    <property type="component" value="Unassembled WGS sequence"/>
</dbReference>